<proteinExistence type="predicted"/>
<dbReference type="AlphaFoldDB" id="A0A380PZD6"/>
<evidence type="ECO:0008006" key="4">
    <source>
        <dbReference type="Google" id="ProtNLM"/>
    </source>
</evidence>
<evidence type="ECO:0000313" key="2">
    <source>
        <dbReference type="EMBL" id="SUP78861.1"/>
    </source>
</evidence>
<feature type="signal peptide" evidence="1">
    <location>
        <begin position="1"/>
        <end position="23"/>
    </location>
</feature>
<sequence length="81" mass="8450">MLIIRMLTLIALSLGWMSSSVIAATCSGNVATVAMPQLVLNPAENGAIDTVLGSRLIPVNTLNYTCGGGGKNPPNVYLYAR</sequence>
<protein>
    <recommendedName>
        <fullName evidence="4">Fimbrial protein</fullName>
    </recommendedName>
</protein>
<evidence type="ECO:0000256" key="1">
    <source>
        <dbReference type="SAM" id="SignalP"/>
    </source>
</evidence>
<keyword evidence="1" id="KW-0732">Signal</keyword>
<accession>A0A380PZD6</accession>
<dbReference type="EMBL" id="UHJA01000001">
    <property type="protein sequence ID" value="SUP78861.1"/>
    <property type="molecule type" value="Genomic_DNA"/>
</dbReference>
<evidence type="ECO:0000313" key="3">
    <source>
        <dbReference type="Proteomes" id="UP000254835"/>
    </source>
</evidence>
<feature type="chain" id="PRO_5016921710" description="Fimbrial protein" evidence="1">
    <location>
        <begin position="24"/>
        <end position="81"/>
    </location>
</feature>
<gene>
    <name evidence="2" type="ORF">NCTC11470_03999</name>
</gene>
<organism evidence="2 3">
    <name type="scientific">Yersinia frederiksenii</name>
    <dbReference type="NCBI Taxonomy" id="29484"/>
    <lineage>
        <taxon>Bacteria</taxon>
        <taxon>Pseudomonadati</taxon>
        <taxon>Pseudomonadota</taxon>
        <taxon>Gammaproteobacteria</taxon>
        <taxon>Enterobacterales</taxon>
        <taxon>Yersiniaceae</taxon>
        <taxon>Yersinia</taxon>
    </lineage>
</organism>
<dbReference type="Proteomes" id="UP000254835">
    <property type="component" value="Unassembled WGS sequence"/>
</dbReference>
<name>A0A380PZD6_YERFR</name>
<reference evidence="2 3" key="1">
    <citation type="submission" date="2018-06" db="EMBL/GenBank/DDBJ databases">
        <authorList>
            <consortium name="Pathogen Informatics"/>
            <person name="Doyle S."/>
        </authorList>
    </citation>
    <scope>NUCLEOTIDE SEQUENCE [LARGE SCALE GENOMIC DNA]</scope>
    <source>
        <strain evidence="2 3">NCTC11470</strain>
    </source>
</reference>